<feature type="transmembrane region" description="Helical" evidence="7">
    <location>
        <begin position="261"/>
        <end position="283"/>
    </location>
</feature>
<feature type="transmembrane region" description="Helical" evidence="7">
    <location>
        <begin position="109"/>
        <end position="130"/>
    </location>
</feature>
<reference evidence="8 9" key="1">
    <citation type="submission" date="2006-10" db="EMBL/GenBank/DDBJ databases">
        <title>Complete sequence of chromosome of Pelobacter propionicus DSM 2379.</title>
        <authorList>
            <consortium name="US DOE Joint Genome Institute"/>
            <person name="Copeland A."/>
            <person name="Lucas S."/>
            <person name="Lapidus A."/>
            <person name="Barry K."/>
            <person name="Detter J.C."/>
            <person name="Glavina del Rio T."/>
            <person name="Hammon N."/>
            <person name="Israni S."/>
            <person name="Dalin E."/>
            <person name="Tice H."/>
            <person name="Pitluck S."/>
            <person name="Saunders E."/>
            <person name="Brettin T."/>
            <person name="Bruce D."/>
            <person name="Han C."/>
            <person name="Tapia R."/>
            <person name="Schmutz J."/>
            <person name="Larimer F."/>
            <person name="Land M."/>
            <person name="Hauser L."/>
            <person name="Kyrpides N."/>
            <person name="Kim E."/>
            <person name="Lovley D."/>
            <person name="Richardson P."/>
        </authorList>
    </citation>
    <scope>NUCLEOTIDE SEQUENCE [LARGE SCALE GENOMIC DNA]</scope>
    <source>
        <strain evidence="9">DSM 2379 / NBRC 103807 / OttBd1</strain>
    </source>
</reference>
<dbReference type="Proteomes" id="UP000006732">
    <property type="component" value="Chromosome"/>
</dbReference>
<dbReference type="NCBIfam" id="TIGR00797">
    <property type="entry name" value="matE"/>
    <property type="match status" value="1"/>
</dbReference>
<feature type="transmembrane region" description="Helical" evidence="7">
    <location>
        <begin position="150"/>
        <end position="173"/>
    </location>
</feature>
<dbReference type="GO" id="GO:0005886">
    <property type="term" value="C:plasma membrane"/>
    <property type="evidence" value="ECO:0007669"/>
    <property type="project" value="UniProtKB-SubCell"/>
</dbReference>
<dbReference type="STRING" id="338966.Ppro_2315"/>
<name>A1ARF2_PELPD</name>
<evidence type="ECO:0000256" key="6">
    <source>
        <dbReference type="ARBA" id="ARBA00023136"/>
    </source>
</evidence>
<feature type="transmembrane region" description="Helical" evidence="7">
    <location>
        <begin position="416"/>
        <end position="435"/>
    </location>
</feature>
<dbReference type="PIRSF" id="PIRSF006603">
    <property type="entry name" value="DinF"/>
    <property type="match status" value="1"/>
</dbReference>
<evidence type="ECO:0000256" key="2">
    <source>
        <dbReference type="ARBA" id="ARBA00022448"/>
    </source>
</evidence>
<organism evidence="8 9">
    <name type="scientific">Pelobacter propionicus (strain DSM 2379 / NBRC 103807 / OttBd1)</name>
    <dbReference type="NCBI Taxonomy" id="338966"/>
    <lineage>
        <taxon>Bacteria</taxon>
        <taxon>Pseudomonadati</taxon>
        <taxon>Thermodesulfobacteriota</taxon>
        <taxon>Desulfuromonadia</taxon>
        <taxon>Desulfuromonadales</taxon>
        <taxon>Desulfuromonadaceae</taxon>
        <taxon>Pelobacter</taxon>
    </lineage>
</organism>
<feature type="transmembrane region" description="Helical" evidence="7">
    <location>
        <begin position="370"/>
        <end position="395"/>
    </location>
</feature>
<feature type="transmembrane region" description="Helical" evidence="7">
    <location>
        <begin position="185"/>
        <end position="202"/>
    </location>
</feature>
<evidence type="ECO:0000313" key="8">
    <source>
        <dbReference type="EMBL" id="ABK99922.1"/>
    </source>
</evidence>
<dbReference type="PANTHER" id="PTHR43549">
    <property type="entry name" value="MULTIDRUG RESISTANCE PROTEIN YPNP-RELATED"/>
    <property type="match status" value="1"/>
</dbReference>
<evidence type="ECO:0000256" key="1">
    <source>
        <dbReference type="ARBA" id="ARBA00004651"/>
    </source>
</evidence>
<feature type="transmembrane region" description="Helical" evidence="7">
    <location>
        <begin position="65"/>
        <end position="88"/>
    </location>
</feature>
<accession>A1ARF2</accession>
<dbReference type="GO" id="GO:0015297">
    <property type="term" value="F:antiporter activity"/>
    <property type="evidence" value="ECO:0007669"/>
    <property type="project" value="InterPro"/>
</dbReference>
<keyword evidence="4 7" id="KW-0812">Transmembrane</keyword>
<keyword evidence="9" id="KW-1185">Reference proteome</keyword>
<protein>
    <submittedName>
        <fullName evidence="8">MATE efflux family protein</fullName>
    </submittedName>
</protein>
<sequence length="470" mass="51543">MRAGEDSSIPRWRRSSYVPMKNDLTAAPIPHLVRRLAIPAGTGFFFNTMFNVVDTWYGGKLSTTALAAMSLSFPVFFIVLAMGTGLSSGTTTMIGNALGRGNRGEARRYVSQALSFGLLNAILLTMAGLVCAEPIFRFMGARNDYLSLAVSYIGVIFCGSIVLMLNFVMSAILSSHGNTWTYRNFLVGGFFLNLALDPWFMYGGLGLPPLGLPGIALSTVVIHGMGTVFLFSRLFRSGVMNTFRPRELWPNWRCYRELARYGFPSALNMMTISLGIFIVTWFVGGYGKEAVAAYGSATRIEQIALLPIMGLNTSTLALTAQNFGALRTDRIREVLRVSLRYGFSLASMGTLAALLMTSQLMSLFSNDPQVIAIGIRFLRIEAFVLPAYVLLYICISAMQGIKQPLFALWVGLYRQVAGPTCVFPLLATACGWGILGIWWGIFGITWSAALIVVAYVSWILKKLEKELPAV</sequence>
<feature type="transmembrane region" description="Helical" evidence="7">
    <location>
        <begin position="36"/>
        <end position="53"/>
    </location>
</feature>
<keyword evidence="6 7" id="KW-0472">Membrane</keyword>
<proteinExistence type="predicted"/>
<evidence type="ECO:0000256" key="7">
    <source>
        <dbReference type="SAM" id="Phobius"/>
    </source>
</evidence>
<gene>
    <name evidence="8" type="ordered locus">Ppro_2315</name>
</gene>
<keyword evidence="2" id="KW-0813">Transport</keyword>
<comment type="subcellular location">
    <subcellularLocation>
        <location evidence="1">Cell membrane</location>
        <topology evidence="1">Multi-pass membrane protein</topology>
    </subcellularLocation>
</comment>
<dbReference type="InterPro" id="IPR048279">
    <property type="entry name" value="MdtK-like"/>
</dbReference>
<feature type="transmembrane region" description="Helical" evidence="7">
    <location>
        <begin position="341"/>
        <end position="364"/>
    </location>
</feature>
<dbReference type="InterPro" id="IPR002528">
    <property type="entry name" value="MATE_fam"/>
</dbReference>
<evidence type="ECO:0000256" key="5">
    <source>
        <dbReference type="ARBA" id="ARBA00022989"/>
    </source>
</evidence>
<keyword evidence="3" id="KW-1003">Cell membrane</keyword>
<dbReference type="AlphaFoldDB" id="A1ARF2"/>
<dbReference type="GO" id="GO:0042910">
    <property type="term" value="F:xenobiotic transmembrane transporter activity"/>
    <property type="evidence" value="ECO:0007669"/>
    <property type="project" value="InterPro"/>
</dbReference>
<keyword evidence="5 7" id="KW-1133">Transmembrane helix</keyword>
<dbReference type="Pfam" id="PF01554">
    <property type="entry name" value="MatE"/>
    <property type="match status" value="2"/>
</dbReference>
<feature type="transmembrane region" description="Helical" evidence="7">
    <location>
        <begin position="303"/>
        <end position="320"/>
    </location>
</feature>
<dbReference type="CDD" id="cd13145">
    <property type="entry name" value="MATE_like_5"/>
    <property type="match status" value="1"/>
</dbReference>
<feature type="transmembrane region" description="Helical" evidence="7">
    <location>
        <begin position="441"/>
        <end position="460"/>
    </location>
</feature>
<dbReference type="InterPro" id="IPR052031">
    <property type="entry name" value="Membrane_Transporter-Flippase"/>
</dbReference>
<dbReference type="HOGENOM" id="CLU_012893_0_1_7"/>
<dbReference type="EMBL" id="CP000482">
    <property type="protein sequence ID" value="ABK99922.1"/>
    <property type="molecule type" value="Genomic_DNA"/>
</dbReference>
<feature type="transmembrane region" description="Helical" evidence="7">
    <location>
        <begin position="214"/>
        <end position="235"/>
    </location>
</feature>
<dbReference type="KEGG" id="ppd:Ppro_2315"/>
<evidence type="ECO:0000313" key="9">
    <source>
        <dbReference type="Proteomes" id="UP000006732"/>
    </source>
</evidence>
<dbReference type="PANTHER" id="PTHR43549:SF3">
    <property type="entry name" value="MULTIDRUG RESISTANCE PROTEIN YPNP-RELATED"/>
    <property type="match status" value="1"/>
</dbReference>
<dbReference type="eggNOG" id="COG0534">
    <property type="taxonomic scope" value="Bacteria"/>
</dbReference>
<evidence type="ECO:0000256" key="3">
    <source>
        <dbReference type="ARBA" id="ARBA00022475"/>
    </source>
</evidence>
<evidence type="ECO:0000256" key="4">
    <source>
        <dbReference type="ARBA" id="ARBA00022692"/>
    </source>
</evidence>